<dbReference type="AlphaFoldDB" id="A0A9J5XY28"/>
<dbReference type="Proteomes" id="UP000824120">
    <property type="component" value="Chromosome 8"/>
</dbReference>
<name>A0A9J5XY28_SOLCO</name>
<reference evidence="1 2" key="1">
    <citation type="submission" date="2020-09" db="EMBL/GenBank/DDBJ databases">
        <title>De no assembly of potato wild relative species, Solanum commersonii.</title>
        <authorList>
            <person name="Cho K."/>
        </authorList>
    </citation>
    <scope>NUCLEOTIDE SEQUENCE [LARGE SCALE GENOMIC DNA]</scope>
    <source>
        <strain evidence="1">LZ3.2</strain>
        <tissue evidence="1">Leaf</tissue>
    </source>
</reference>
<keyword evidence="2" id="KW-1185">Reference proteome</keyword>
<accession>A0A9J5XY28</accession>
<dbReference type="EMBL" id="JACXVP010000008">
    <property type="protein sequence ID" value="KAG5592519.1"/>
    <property type="molecule type" value="Genomic_DNA"/>
</dbReference>
<evidence type="ECO:0000313" key="1">
    <source>
        <dbReference type="EMBL" id="KAG5592519.1"/>
    </source>
</evidence>
<protein>
    <submittedName>
        <fullName evidence="1">Uncharacterized protein</fullName>
    </submittedName>
</protein>
<evidence type="ECO:0000313" key="2">
    <source>
        <dbReference type="Proteomes" id="UP000824120"/>
    </source>
</evidence>
<proteinExistence type="predicted"/>
<organism evidence="1 2">
    <name type="scientific">Solanum commersonii</name>
    <name type="common">Commerson's wild potato</name>
    <name type="synonym">Commerson's nightshade</name>
    <dbReference type="NCBI Taxonomy" id="4109"/>
    <lineage>
        <taxon>Eukaryota</taxon>
        <taxon>Viridiplantae</taxon>
        <taxon>Streptophyta</taxon>
        <taxon>Embryophyta</taxon>
        <taxon>Tracheophyta</taxon>
        <taxon>Spermatophyta</taxon>
        <taxon>Magnoliopsida</taxon>
        <taxon>eudicotyledons</taxon>
        <taxon>Gunneridae</taxon>
        <taxon>Pentapetalae</taxon>
        <taxon>asterids</taxon>
        <taxon>lamiids</taxon>
        <taxon>Solanales</taxon>
        <taxon>Solanaceae</taxon>
        <taxon>Solanoideae</taxon>
        <taxon>Solaneae</taxon>
        <taxon>Solanum</taxon>
    </lineage>
</organism>
<comment type="caution">
    <text evidence="1">The sequence shown here is derived from an EMBL/GenBank/DDBJ whole genome shotgun (WGS) entry which is preliminary data.</text>
</comment>
<gene>
    <name evidence="1" type="ORF">H5410_043033</name>
</gene>
<sequence length="87" mass="10162">MKNIQESLNYQFNKIKGIFIKIMIFRVFGTTFQGELSYAILKNYSQKCEFVLFFIAKRVLARKLNPIDVPSSYRLGATFNSINSKRI</sequence>